<comment type="function">
    <text evidence="6">Involved in correct processing of both the 5' and 3' ends of 23S rRNA precursor. Processes 30S rRNA precursor transcript even in absence of ribonuclease 3 (Rnc); Rnc processes 30S rRNA into smaller rRNA precursors.</text>
</comment>
<dbReference type="HAMAP" id="MF_01468">
    <property type="entry name" value="RNase_Mini_III"/>
    <property type="match status" value="1"/>
</dbReference>
<keyword evidence="2 6" id="KW-0698">rRNA processing</keyword>
<accession>A0ABW8T7E9</accession>
<evidence type="ECO:0000256" key="5">
    <source>
        <dbReference type="ARBA" id="ARBA00022801"/>
    </source>
</evidence>
<dbReference type="RefSeq" id="WP_406770925.1">
    <property type="nucleotide sequence ID" value="NZ_JBJHZZ010000019.1"/>
</dbReference>
<evidence type="ECO:0000313" key="9">
    <source>
        <dbReference type="Proteomes" id="UP001623591"/>
    </source>
</evidence>
<dbReference type="Gene3D" id="1.10.1520.10">
    <property type="entry name" value="Ribonuclease III domain"/>
    <property type="match status" value="1"/>
</dbReference>
<evidence type="ECO:0000256" key="4">
    <source>
        <dbReference type="ARBA" id="ARBA00022759"/>
    </source>
</evidence>
<keyword evidence="1 6" id="KW-0690">Ribosome biogenesis</keyword>
<keyword evidence="3 6" id="KW-0540">Nuclease</keyword>
<comment type="subunit">
    <text evidence="6">Homodimer.</text>
</comment>
<dbReference type="Proteomes" id="UP001623591">
    <property type="component" value="Unassembled WGS sequence"/>
</dbReference>
<gene>
    <name evidence="6" type="primary">mrnC</name>
    <name evidence="8" type="ORF">ACJDUG_16230</name>
</gene>
<organism evidence="8 9">
    <name type="scientific">Candidatus Clostridium stratigraminis</name>
    <dbReference type="NCBI Taxonomy" id="3381661"/>
    <lineage>
        <taxon>Bacteria</taxon>
        <taxon>Bacillati</taxon>
        <taxon>Bacillota</taxon>
        <taxon>Clostridia</taxon>
        <taxon>Eubacteriales</taxon>
        <taxon>Clostridiaceae</taxon>
        <taxon>Clostridium</taxon>
    </lineage>
</organism>
<keyword evidence="6" id="KW-0460">Magnesium</keyword>
<evidence type="ECO:0000256" key="1">
    <source>
        <dbReference type="ARBA" id="ARBA00022517"/>
    </source>
</evidence>
<evidence type="ECO:0000256" key="6">
    <source>
        <dbReference type="HAMAP-Rule" id="MF_01468"/>
    </source>
</evidence>
<dbReference type="PIRSF" id="PIRSF005520">
    <property type="entry name" value="UCP005520"/>
    <property type="match status" value="1"/>
</dbReference>
<dbReference type="PANTHER" id="PTHR34276:SF1">
    <property type="entry name" value="MINI-RIBONUCLEASE 3"/>
    <property type="match status" value="1"/>
</dbReference>
<dbReference type="EMBL" id="JBJHZZ010000019">
    <property type="protein sequence ID" value="MFL0248496.1"/>
    <property type="molecule type" value="Genomic_DNA"/>
</dbReference>
<evidence type="ECO:0000256" key="2">
    <source>
        <dbReference type="ARBA" id="ARBA00022552"/>
    </source>
</evidence>
<dbReference type="Pfam" id="PF00636">
    <property type="entry name" value="Ribonuclease_3"/>
    <property type="match status" value="1"/>
</dbReference>
<evidence type="ECO:0000259" key="7">
    <source>
        <dbReference type="Pfam" id="PF00636"/>
    </source>
</evidence>
<keyword evidence="6" id="KW-0963">Cytoplasm</keyword>
<feature type="active site" evidence="6">
    <location>
        <position position="28"/>
    </location>
</feature>
<keyword evidence="4 6" id="KW-0255">Endonuclease</keyword>
<comment type="similarity">
    <text evidence="6">Belongs to the MrnC RNase family.</text>
</comment>
<keyword evidence="5 6" id="KW-0378">Hydrolase</keyword>
<dbReference type="InterPro" id="IPR000999">
    <property type="entry name" value="RNase_III_dom"/>
</dbReference>
<keyword evidence="6" id="KW-0699">rRNA-binding</keyword>
<protein>
    <recommendedName>
        <fullName evidence="6">Mini-ribonuclease 3</fullName>
        <shortName evidence="6">Mini-3</shortName>
        <shortName evidence="6">Mini-RNase 3</shortName>
        <ecNumber evidence="6">3.1.26.-</ecNumber>
    </recommendedName>
    <alternativeName>
        <fullName evidence="6">Mini-RNase III</fullName>
        <shortName evidence="6">Mini-III</shortName>
    </alternativeName>
</protein>
<feature type="domain" description="RNase III" evidence="7">
    <location>
        <begin position="22"/>
        <end position="120"/>
    </location>
</feature>
<keyword evidence="9" id="KW-1185">Reference proteome</keyword>
<keyword evidence="6" id="KW-0694">RNA-binding</keyword>
<proteinExistence type="inferred from homology"/>
<dbReference type="SUPFAM" id="SSF69065">
    <property type="entry name" value="RNase III domain-like"/>
    <property type="match status" value="1"/>
</dbReference>
<dbReference type="PANTHER" id="PTHR34276">
    <property type="entry name" value="MINI-RIBONUCLEASE 3"/>
    <property type="match status" value="1"/>
</dbReference>
<evidence type="ECO:0000256" key="3">
    <source>
        <dbReference type="ARBA" id="ARBA00022722"/>
    </source>
</evidence>
<comment type="subcellular location">
    <subcellularLocation>
        <location evidence="6">Cytoplasm</location>
    </subcellularLocation>
</comment>
<comment type="caution">
    <text evidence="8">The sequence shown here is derived from an EMBL/GenBank/DDBJ whole genome shotgun (WGS) entry which is preliminary data.</text>
</comment>
<dbReference type="InterPro" id="IPR036389">
    <property type="entry name" value="RNase_III_sf"/>
</dbReference>
<sequence length="147" mass="16985">MEFDILKNKFTIQEAKQLNPLVLAFIGDAIYEVFIRTQLVDKNRSLSVHKLHIEAISYVKAHAQSEFVKIMESELTEEEKNIFKRGRNAKSGTIPKNADVQEYKMATGFEALMGFLYITEQTERLNYLLNMVISIKYTSKQEGTKNE</sequence>
<reference evidence="8 9" key="1">
    <citation type="submission" date="2024-11" db="EMBL/GenBank/DDBJ databases">
        <authorList>
            <person name="Heng Y.C."/>
            <person name="Lim A.C.H."/>
            <person name="Lee J.K.Y."/>
            <person name="Kittelmann S."/>
        </authorList>
    </citation>
    <scope>NUCLEOTIDE SEQUENCE [LARGE SCALE GENOMIC DNA]</scope>
    <source>
        <strain evidence="8 9">WILCCON 0185</strain>
    </source>
</reference>
<name>A0ABW8T7E9_9CLOT</name>
<dbReference type="InterPro" id="IPR008226">
    <property type="entry name" value="Mini3_fam"/>
</dbReference>
<dbReference type="EC" id="3.1.26.-" evidence="6"/>
<comment type="cofactor">
    <cofactor evidence="6">
        <name>Mg(2+)</name>
        <dbReference type="ChEBI" id="CHEBI:18420"/>
    </cofactor>
</comment>
<evidence type="ECO:0000313" key="8">
    <source>
        <dbReference type="EMBL" id="MFL0248496.1"/>
    </source>
</evidence>